<protein>
    <submittedName>
        <fullName evidence="2">Uncharacterized protein</fullName>
    </submittedName>
</protein>
<dbReference type="AlphaFoldDB" id="A0AAV4CFZ3"/>
<gene>
    <name evidence="2" type="ORF">PoB_005658900</name>
</gene>
<proteinExistence type="predicted"/>
<evidence type="ECO:0000256" key="1">
    <source>
        <dbReference type="SAM" id="MobiDB-lite"/>
    </source>
</evidence>
<sequence length="199" mass="21791">MRPPGRLREAANSPLGYVSFRAIRGYRPGDYFTRGTSVGGNTRAGSLAGTAASVHPGDGFTWTPSTCTNYPKISACSRFNHAYQNTPAHVPHAAPPSEEFLAGDPDEGSPPPPPCVCRSYVETKPVTSDAFTMTETRVRDQGTSVDLQTADKSIATTLTTRDVFTEIEDEIFDMMEADPLYRLSNYRLSTRSRSSVRFK</sequence>
<evidence type="ECO:0000313" key="3">
    <source>
        <dbReference type="Proteomes" id="UP000735302"/>
    </source>
</evidence>
<keyword evidence="3" id="KW-1185">Reference proteome</keyword>
<feature type="region of interest" description="Disordered" evidence="1">
    <location>
        <begin position="88"/>
        <end position="112"/>
    </location>
</feature>
<accession>A0AAV4CFZ3</accession>
<evidence type="ECO:0000313" key="2">
    <source>
        <dbReference type="EMBL" id="GFO30084.1"/>
    </source>
</evidence>
<comment type="caution">
    <text evidence="2">The sequence shown here is derived from an EMBL/GenBank/DDBJ whole genome shotgun (WGS) entry which is preliminary data.</text>
</comment>
<name>A0AAV4CFZ3_9GAST</name>
<dbReference type="EMBL" id="BLXT01006220">
    <property type="protein sequence ID" value="GFO30084.1"/>
    <property type="molecule type" value="Genomic_DNA"/>
</dbReference>
<reference evidence="2 3" key="1">
    <citation type="journal article" date="2021" name="Elife">
        <title>Chloroplast acquisition without the gene transfer in kleptoplastic sea slugs, Plakobranchus ocellatus.</title>
        <authorList>
            <person name="Maeda T."/>
            <person name="Takahashi S."/>
            <person name="Yoshida T."/>
            <person name="Shimamura S."/>
            <person name="Takaki Y."/>
            <person name="Nagai Y."/>
            <person name="Toyoda A."/>
            <person name="Suzuki Y."/>
            <person name="Arimoto A."/>
            <person name="Ishii H."/>
            <person name="Satoh N."/>
            <person name="Nishiyama T."/>
            <person name="Hasebe M."/>
            <person name="Maruyama T."/>
            <person name="Minagawa J."/>
            <person name="Obokata J."/>
            <person name="Shigenobu S."/>
        </authorList>
    </citation>
    <scope>NUCLEOTIDE SEQUENCE [LARGE SCALE GENOMIC DNA]</scope>
</reference>
<dbReference type="Proteomes" id="UP000735302">
    <property type="component" value="Unassembled WGS sequence"/>
</dbReference>
<organism evidence="2 3">
    <name type="scientific">Plakobranchus ocellatus</name>
    <dbReference type="NCBI Taxonomy" id="259542"/>
    <lineage>
        <taxon>Eukaryota</taxon>
        <taxon>Metazoa</taxon>
        <taxon>Spiralia</taxon>
        <taxon>Lophotrochozoa</taxon>
        <taxon>Mollusca</taxon>
        <taxon>Gastropoda</taxon>
        <taxon>Heterobranchia</taxon>
        <taxon>Euthyneura</taxon>
        <taxon>Panpulmonata</taxon>
        <taxon>Sacoglossa</taxon>
        <taxon>Placobranchoidea</taxon>
        <taxon>Plakobranchidae</taxon>
        <taxon>Plakobranchus</taxon>
    </lineage>
</organism>